<keyword evidence="1" id="KW-0812">Transmembrane</keyword>
<feature type="transmembrane region" description="Helical" evidence="1">
    <location>
        <begin position="12"/>
        <end position="32"/>
    </location>
</feature>
<protein>
    <submittedName>
        <fullName evidence="2">Uncharacterized protein</fullName>
    </submittedName>
</protein>
<keyword evidence="1" id="KW-1133">Transmembrane helix</keyword>
<evidence type="ECO:0000256" key="1">
    <source>
        <dbReference type="SAM" id="Phobius"/>
    </source>
</evidence>
<feature type="transmembrane region" description="Helical" evidence="1">
    <location>
        <begin position="44"/>
        <end position="63"/>
    </location>
</feature>
<reference evidence="2" key="1">
    <citation type="journal article" date="2020" name="Nature">
        <title>Giant virus diversity and host interactions through global metagenomics.</title>
        <authorList>
            <person name="Schulz F."/>
            <person name="Roux S."/>
            <person name="Paez-Espino D."/>
            <person name="Jungbluth S."/>
            <person name="Walsh D.A."/>
            <person name="Denef V.J."/>
            <person name="McMahon K.D."/>
            <person name="Konstantinidis K.T."/>
            <person name="Eloe-Fadrosh E.A."/>
            <person name="Kyrpides N.C."/>
            <person name="Woyke T."/>
        </authorList>
    </citation>
    <scope>NUCLEOTIDE SEQUENCE</scope>
    <source>
        <strain evidence="2">GVMAG-M-3300005589-24</strain>
    </source>
</reference>
<dbReference type="EMBL" id="MN738880">
    <property type="protein sequence ID" value="QHT29623.1"/>
    <property type="molecule type" value="Genomic_DNA"/>
</dbReference>
<proteinExistence type="predicted"/>
<dbReference type="AlphaFoldDB" id="A0A6C0EME0"/>
<keyword evidence="1" id="KW-0472">Membrane</keyword>
<organism evidence="2">
    <name type="scientific">viral metagenome</name>
    <dbReference type="NCBI Taxonomy" id="1070528"/>
    <lineage>
        <taxon>unclassified sequences</taxon>
        <taxon>metagenomes</taxon>
        <taxon>organismal metagenomes</taxon>
    </lineage>
</organism>
<evidence type="ECO:0000313" key="2">
    <source>
        <dbReference type="EMBL" id="QHT29623.1"/>
    </source>
</evidence>
<name>A0A6C0EME0_9ZZZZ</name>
<feature type="transmembrane region" description="Helical" evidence="1">
    <location>
        <begin position="78"/>
        <end position="96"/>
    </location>
</feature>
<sequence length="101" mass="11744">MVFFKKWPTVIGIVVGFMIYMFSLCMLGNSCYRKNQYGQKENRVVATLFSGFFQSLKLTYYTMSHIGFGRGLWTFCSLWNPWFVIPISIVISNLALGKKFK</sequence>
<accession>A0A6C0EME0</accession>